<sequence length="470" mass="50537">MKNKRNMSPDAAIPFYEQLGYLAGASSVGTYSIFFGTFILVYYTNVMHIDPGIAASIIAMSRIFDGISDLVMGRVIDNTKSKYGKSRPWYLRVIIPSIICALLVFWQPAGLNGTMQIIYVFLTYNLAVTVCNTAMAVPDFSYVSYATMNAKSRSFLGGIHMLGVNVIVPLVVTSNFLKISEAFGGGDAYTQAGFLKTIIVFLILYAVLSLICFLVIRERVSDIKESGDSAQEKIPVKKTVKSLITNKYWLICTGITLLVYILMGATSGTTVYYAQYVAGNLDLQASITQLYTVTMLAALIITLVFIVGRIGKRNTIIIGSAIAAIGYALPLLANSPMALHIGGVLRGIGFGISSVPTGSILQDSLTYGLWKDGFSAVGMGNAAGSFANKLGNAFGTVALGWALQWGGFVSTASVQAAGAQSAITFMYATFPAILCAGMVVLAFIYDLDGEKYTRIEQDIKSGNFGSKRKQ</sequence>
<dbReference type="InterPro" id="IPR039672">
    <property type="entry name" value="MFS_2"/>
</dbReference>
<feature type="transmembrane region" description="Helical" evidence="1">
    <location>
        <begin position="89"/>
        <end position="106"/>
    </location>
</feature>
<keyword evidence="1" id="KW-1133">Transmembrane helix</keyword>
<name>A0A2Y9BB34_9FIRM</name>
<dbReference type="PANTHER" id="PTHR11328:SF24">
    <property type="entry name" value="MAJOR FACILITATOR SUPERFAMILY (MFS) PROFILE DOMAIN-CONTAINING PROTEIN"/>
    <property type="match status" value="1"/>
</dbReference>
<dbReference type="Pfam" id="PF13347">
    <property type="entry name" value="MFS_2"/>
    <property type="match status" value="1"/>
</dbReference>
<feature type="transmembrane region" description="Helical" evidence="1">
    <location>
        <begin position="118"/>
        <end position="143"/>
    </location>
</feature>
<reference evidence="2 3" key="1">
    <citation type="submission" date="2018-05" db="EMBL/GenBank/DDBJ databases">
        <title>The Hungate 1000. A catalogue of reference genomes from the rumen microbiome.</title>
        <authorList>
            <person name="Kelly W."/>
        </authorList>
    </citation>
    <scope>NUCLEOTIDE SEQUENCE [LARGE SCALE GENOMIC DNA]</scope>
    <source>
        <strain evidence="2 3">NLAE-zl-C242</strain>
    </source>
</reference>
<dbReference type="GO" id="GO:0005886">
    <property type="term" value="C:plasma membrane"/>
    <property type="evidence" value="ECO:0007669"/>
    <property type="project" value="TreeGrafter"/>
</dbReference>
<dbReference type="EMBL" id="QGDL01000003">
    <property type="protein sequence ID" value="PWJ30684.1"/>
    <property type="molecule type" value="Genomic_DNA"/>
</dbReference>
<dbReference type="SUPFAM" id="SSF103473">
    <property type="entry name" value="MFS general substrate transporter"/>
    <property type="match status" value="1"/>
</dbReference>
<evidence type="ECO:0000313" key="2">
    <source>
        <dbReference type="EMBL" id="PWJ30684.1"/>
    </source>
</evidence>
<comment type="caution">
    <text evidence="2">The sequence shown here is derived from an EMBL/GenBank/DDBJ whole genome shotgun (WGS) entry which is preliminary data.</text>
</comment>
<dbReference type="Proteomes" id="UP000245845">
    <property type="component" value="Unassembled WGS sequence"/>
</dbReference>
<keyword evidence="1" id="KW-0472">Membrane</keyword>
<dbReference type="Gene3D" id="1.20.1250.20">
    <property type="entry name" value="MFS general substrate transporter like domains"/>
    <property type="match status" value="2"/>
</dbReference>
<keyword evidence="1" id="KW-0812">Transmembrane</keyword>
<dbReference type="GO" id="GO:0008643">
    <property type="term" value="P:carbohydrate transport"/>
    <property type="evidence" value="ECO:0007669"/>
    <property type="project" value="InterPro"/>
</dbReference>
<dbReference type="AlphaFoldDB" id="A0A2Y9BB34"/>
<accession>A0A2Y9BB34</accession>
<evidence type="ECO:0000256" key="1">
    <source>
        <dbReference type="SAM" id="Phobius"/>
    </source>
</evidence>
<organism evidence="2 3">
    <name type="scientific">Faecalicatena orotica</name>
    <dbReference type="NCBI Taxonomy" id="1544"/>
    <lineage>
        <taxon>Bacteria</taxon>
        <taxon>Bacillati</taxon>
        <taxon>Bacillota</taxon>
        <taxon>Clostridia</taxon>
        <taxon>Lachnospirales</taxon>
        <taxon>Lachnospiraceae</taxon>
        <taxon>Faecalicatena</taxon>
    </lineage>
</organism>
<gene>
    <name evidence="2" type="ORF">A8806_10388</name>
</gene>
<feature type="transmembrane region" description="Helical" evidence="1">
    <location>
        <begin position="197"/>
        <end position="216"/>
    </location>
</feature>
<evidence type="ECO:0000313" key="3">
    <source>
        <dbReference type="Proteomes" id="UP000245845"/>
    </source>
</evidence>
<protein>
    <submittedName>
        <fullName evidence="2">GPH family glycoside/pentoside/hexuronide:cation symporter</fullName>
    </submittedName>
</protein>
<feature type="transmembrane region" description="Helical" evidence="1">
    <location>
        <begin position="21"/>
        <end position="43"/>
    </location>
</feature>
<dbReference type="OrthoDB" id="9764596at2"/>
<proteinExistence type="predicted"/>
<keyword evidence="3" id="KW-1185">Reference proteome</keyword>
<dbReference type="InterPro" id="IPR036259">
    <property type="entry name" value="MFS_trans_sf"/>
</dbReference>
<feature type="transmembrane region" description="Helical" evidence="1">
    <location>
        <begin position="155"/>
        <end position="177"/>
    </location>
</feature>
<dbReference type="PANTHER" id="PTHR11328">
    <property type="entry name" value="MAJOR FACILITATOR SUPERFAMILY DOMAIN-CONTAINING PROTEIN"/>
    <property type="match status" value="1"/>
</dbReference>
<feature type="transmembrane region" description="Helical" evidence="1">
    <location>
        <begin position="286"/>
        <end position="308"/>
    </location>
</feature>
<dbReference type="RefSeq" id="WP_109730326.1">
    <property type="nucleotide sequence ID" value="NZ_BAAACK010000004.1"/>
</dbReference>
<feature type="transmembrane region" description="Helical" evidence="1">
    <location>
        <begin position="425"/>
        <end position="445"/>
    </location>
</feature>
<feature type="transmembrane region" description="Helical" evidence="1">
    <location>
        <begin position="49"/>
        <end position="68"/>
    </location>
</feature>
<feature type="transmembrane region" description="Helical" evidence="1">
    <location>
        <begin position="315"/>
        <end position="333"/>
    </location>
</feature>
<feature type="transmembrane region" description="Helical" evidence="1">
    <location>
        <begin position="248"/>
        <end position="274"/>
    </location>
</feature>
<dbReference type="GO" id="GO:0015293">
    <property type="term" value="F:symporter activity"/>
    <property type="evidence" value="ECO:0007669"/>
    <property type="project" value="InterPro"/>
</dbReference>